<dbReference type="RefSeq" id="WP_152203745.1">
    <property type="nucleotide sequence ID" value="NZ_VUKF01000033.1"/>
</dbReference>
<proteinExistence type="predicted"/>
<reference evidence="2 3" key="1">
    <citation type="submission" date="2019-10" db="EMBL/GenBank/DDBJ databases">
        <title>Georgenia wutianyii sp. nov. and Georgenia yuyongxinii sp. nov. isolated from plateau pika (Ochotona curzoniae) in the Qinghai-Tibet plateau of China.</title>
        <authorList>
            <person name="Tian Z."/>
        </authorList>
    </citation>
    <scope>NUCLEOTIDE SEQUENCE [LARGE SCALE GENOMIC DNA]</scope>
    <source>
        <strain evidence="2 3">DSM 21501</strain>
    </source>
</reference>
<organism evidence="2 3">
    <name type="scientific">Georgenia thermotolerans</name>
    <dbReference type="NCBI Taxonomy" id="527326"/>
    <lineage>
        <taxon>Bacteria</taxon>
        <taxon>Bacillati</taxon>
        <taxon>Actinomycetota</taxon>
        <taxon>Actinomycetes</taxon>
        <taxon>Micrococcales</taxon>
        <taxon>Bogoriellaceae</taxon>
        <taxon>Georgenia</taxon>
    </lineage>
</organism>
<feature type="transmembrane region" description="Helical" evidence="1">
    <location>
        <begin position="34"/>
        <end position="56"/>
    </location>
</feature>
<dbReference type="PROSITE" id="PS51257">
    <property type="entry name" value="PROKAR_LIPOPROTEIN"/>
    <property type="match status" value="1"/>
</dbReference>
<evidence type="ECO:0000256" key="1">
    <source>
        <dbReference type="SAM" id="Phobius"/>
    </source>
</evidence>
<protein>
    <submittedName>
        <fullName evidence="2">Uncharacterized protein</fullName>
    </submittedName>
</protein>
<evidence type="ECO:0000313" key="2">
    <source>
        <dbReference type="EMBL" id="KAE8764265.1"/>
    </source>
</evidence>
<keyword evidence="1" id="KW-0812">Transmembrane</keyword>
<keyword evidence="1" id="KW-0472">Membrane</keyword>
<feature type="transmembrane region" description="Helical" evidence="1">
    <location>
        <begin position="63"/>
        <end position="82"/>
    </location>
</feature>
<keyword evidence="3" id="KW-1185">Reference proteome</keyword>
<sequence length="136" mass="13765">MRTRDRSGAAVGVAAVVLLGVVVAGCGTMLHRWQLGAVPLGVGLALLMVLVGGVVARALMDMAGVVLYGLAAVLTSQVMTFLGPGGDVLVPSGAPSSVWLLGLPVAAALAAATPKSWYADLPAGVRHPARRHGRHE</sequence>
<comment type="caution">
    <text evidence="2">The sequence shown here is derived from an EMBL/GenBank/DDBJ whole genome shotgun (WGS) entry which is preliminary data.</text>
</comment>
<accession>A0A7J5UPD2</accession>
<keyword evidence="1" id="KW-1133">Transmembrane helix</keyword>
<name>A0A7J5UPD2_9MICO</name>
<dbReference type="AlphaFoldDB" id="A0A7J5UPD2"/>
<feature type="transmembrane region" description="Helical" evidence="1">
    <location>
        <begin position="94"/>
        <end position="112"/>
    </location>
</feature>
<dbReference type="Proteomes" id="UP000451860">
    <property type="component" value="Unassembled WGS sequence"/>
</dbReference>
<dbReference type="OrthoDB" id="3232343at2"/>
<gene>
    <name evidence="2" type="ORF">GB883_09990</name>
</gene>
<evidence type="ECO:0000313" key="3">
    <source>
        <dbReference type="Proteomes" id="UP000451860"/>
    </source>
</evidence>
<dbReference type="EMBL" id="WHJE01000038">
    <property type="protein sequence ID" value="KAE8764265.1"/>
    <property type="molecule type" value="Genomic_DNA"/>
</dbReference>